<dbReference type="AlphaFoldDB" id="A0A1J9RB11"/>
<organism evidence="1 2">
    <name type="scientific">Blastomyces percursus</name>
    <dbReference type="NCBI Taxonomy" id="1658174"/>
    <lineage>
        <taxon>Eukaryota</taxon>
        <taxon>Fungi</taxon>
        <taxon>Dikarya</taxon>
        <taxon>Ascomycota</taxon>
        <taxon>Pezizomycotina</taxon>
        <taxon>Eurotiomycetes</taxon>
        <taxon>Eurotiomycetidae</taxon>
        <taxon>Onygenales</taxon>
        <taxon>Ajellomycetaceae</taxon>
        <taxon>Blastomyces</taxon>
    </lineage>
</organism>
<name>A0A1J9RB11_9EURO</name>
<protein>
    <submittedName>
        <fullName evidence="1">Uncharacterized protein</fullName>
    </submittedName>
</protein>
<comment type="caution">
    <text evidence="1">The sequence shown here is derived from an EMBL/GenBank/DDBJ whole genome shotgun (WGS) entry which is preliminary data.</text>
</comment>
<accession>A0A1J9RB11</accession>
<proteinExistence type="predicted"/>
<evidence type="ECO:0000313" key="1">
    <source>
        <dbReference type="EMBL" id="OJD24853.1"/>
    </source>
</evidence>
<dbReference type="VEuPathDB" id="FungiDB:ACJ73_03788"/>
<reference evidence="1 2" key="1">
    <citation type="submission" date="2015-08" db="EMBL/GenBank/DDBJ databases">
        <title>Emmonsia species relationships and genome sequence.</title>
        <authorList>
            <person name="Cuomo C.A."/>
            <person name="Schwartz I.S."/>
            <person name="Kenyon C."/>
            <person name="De Hoog G.S."/>
            <person name="Govender N.P."/>
            <person name="Botha A."/>
            <person name="Moreno L."/>
            <person name="De Vries M."/>
            <person name="Munoz J.F."/>
            <person name="Stielow J.B."/>
        </authorList>
    </citation>
    <scope>NUCLEOTIDE SEQUENCE [LARGE SCALE GENOMIC DNA]</scope>
    <source>
        <strain evidence="1 2">EI222</strain>
    </source>
</reference>
<evidence type="ECO:0000313" key="2">
    <source>
        <dbReference type="Proteomes" id="UP000242791"/>
    </source>
</evidence>
<keyword evidence="2" id="KW-1185">Reference proteome</keyword>
<dbReference type="EMBL" id="LGTZ01000478">
    <property type="protein sequence ID" value="OJD24853.1"/>
    <property type="molecule type" value="Genomic_DNA"/>
</dbReference>
<sequence>MTTTVPCCFGCFARINDLSPFSFQISLGATACNACASIGHTCWAIPQRFHARIQEILEKYFLLVTQDVIEKDDADEFEWLVKNTVRDMDDIMHDLGLRYDRYVTTIT</sequence>
<dbReference type="Proteomes" id="UP000242791">
    <property type="component" value="Unassembled WGS sequence"/>
</dbReference>
<gene>
    <name evidence="1" type="ORF">ACJ73_03788</name>
</gene>